<dbReference type="OrthoDB" id="4892971at2759"/>
<dbReference type="Proteomes" id="UP000053599">
    <property type="component" value="Unassembled WGS sequence"/>
</dbReference>
<dbReference type="STRING" id="1016849.A0A0D1YZ09"/>
<dbReference type="InterPro" id="IPR011008">
    <property type="entry name" value="Dimeric_a/b-barrel"/>
</dbReference>
<evidence type="ECO:0000259" key="2">
    <source>
        <dbReference type="Pfam" id="PF07110"/>
    </source>
</evidence>
<dbReference type="NCBIfam" id="TIGR02118">
    <property type="entry name" value="EthD family reductase"/>
    <property type="match status" value="1"/>
</dbReference>
<dbReference type="PANTHER" id="PTHR40260:SF2">
    <property type="entry name" value="BLR8190 PROTEIN"/>
    <property type="match status" value="1"/>
</dbReference>
<name>A0A0D1YZ09_9EURO</name>
<evidence type="ECO:0000256" key="1">
    <source>
        <dbReference type="ARBA" id="ARBA00005986"/>
    </source>
</evidence>
<dbReference type="PANTHER" id="PTHR40260">
    <property type="entry name" value="BLR8190 PROTEIN"/>
    <property type="match status" value="1"/>
</dbReference>
<protein>
    <recommendedName>
        <fullName evidence="2">EthD domain-containing protein</fullName>
    </recommendedName>
</protein>
<comment type="similarity">
    <text evidence="1">Belongs to the tpcK family.</text>
</comment>
<sequence length="108" mass="11840">MTYVTMVAYPAVAGAKFNLQYYTNNHMQTVNKHWKQYGLLDWKVITFGAAGPDDTKPYSVASTMTWSSAEAFQKAMSSEIAGDLTEDLKNFSDQSPIFLVGNVAASSA</sequence>
<gene>
    <name evidence="3" type="ORF">PV11_03385</name>
</gene>
<dbReference type="AlphaFoldDB" id="A0A0D1YZ09"/>
<accession>A0A0D1YZ09</accession>
<dbReference type="HOGENOM" id="CLU_115019_1_2_1"/>
<reference evidence="3 4" key="1">
    <citation type="submission" date="2015-01" db="EMBL/GenBank/DDBJ databases">
        <title>The Genome Sequence of Exophiala sideris CBS121828.</title>
        <authorList>
            <consortium name="The Broad Institute Genomics Platform"/>
            <person name="Cuomo C."/>
            <person name="de Hoog S."/>
            <person name="Gorbushina A."/>
            <person name="Stielow B."/>
            <person name="Teixiera M."/>
            <person name="Abouelleil A."/>
            <person name="Chapman S.B."/>
            <person name="Priest M."/>
            <person name="Young S.K."/>
            <person name="Wortman J."/>
            <person name="Nusbaum C."/>
            <person name="Birren B."/>
        </authorList>
    </citation>
    <scope>NUCLEOTIDE SEQUENCE [LARGE SCALE GENOMIC DNA]</scope>
    <source>
        <strain evidence="3 4">CBS 121828</strain>
    </source>
</reference>
<dbReference type="GO" id="GO:0016491">
    <property type="term" value="F:oxidoreductase activity"/>
    <property type="evidence" value="ECO:0007669"/>
    <property type="project" value="InterPro"/>
</dbReference>
<evidence type="ECO:0000313" key="3">
    <source>
        <dbReference type="EMBL" id="KIV87867.1"/>
    </source>
</evidence>
<dbReference type="SUPFAM" id="SSF54909">
    <property type="entry name" value="Dimeric alpha+beta barrel"/>
    <property type="match status" value="1"/>
</dbReference>
<proteinExistence type="inferred from homology"/>
<feature type="domain" description="EthD" evidence="2">
    <location>
        <begin position="20"/>
        <end position="95"/>
    </location>
</feature>
<evidence type="ECO:0000313" key="4">
    <source>
        <dbReference type="Proteomes" id="UP000053599"/>
    </source>
</evidence>
<dbReference type="EMBL" id="KN846951">
    <property type="protein sequence ID" value="KIV87867.1"/>
    <property type="molecule type" value="Genomic_DNA"/>
</dbReference>
<dbReference type="Gene3D" id="3.30.70.100">
    <property type="match status" value="1"/>
</dbReference>
<organism evidence="3 4">
    <name type="scientific">Exophiala sideris</name>
    <dbReference type="NCBI Taxonomy" id="1016849"/>
    <lineage>
        <taxon>Eukaryota</taxon>
        <taxon>Fungi</taxon>
        <taxon>Dikarya</taxon>
        <taxon>Ascomycota</taxon>
        <taxon>Pezizomycotina</taxon>
        <taxon>Eurotiomycetes</taxon>
        <taxon>Chaetothyriomycetidae</taxon>
        <taxon>Chaetothyriales</taxon>
        <taxon>Herpotrichiellaceae</taxon>
        <taxon>Exophiala</taxon>
    </lineage>
</organism>
<dbReference type="Pfam" id="PF07110">
    <property type="entry name" value="EthD"/>
    <property type="match status" value="1"/>
</dbReference>
<dbReference type="InterPro" id="IPR009799">
    <property type="entry name" value="EthD_dom"/>
</dbReference>